<name>A0A0C2NNG0_9VIBR</name>
<dbReference type="PANTHER" id="PTHR45228">
    <property type="entry name" value="CYCLIC DI-GMP PHOSPHODIESTERASE TM_0186-RELATED"/>
    <property type="match status" value="1"/>
</dbReference>
<dbReference type="SUPFAM" id="SSF109604">
    <property type="entry name" value="HD-domain/PDEase-like"/>
    <property type="match status" value="1"/>
</dbReference>
<dbReference type="GO" id="GO:0008081">
    <property type="term" value="F:phosphoric diester hydrolase activity"/>
    <property type="evidence" value="ECO:0007669"/>
    <property type="project" value="UniProtKB-ARBA"/>
</dbReference>
<dbReference type="OrthoDB" id="6210373at2"/>
<protein>
    <recommendedName>
        <fullName evidence="1">HD-GYP domain-containing protein</fullName>
    </recommendedName>
</protein>
<dbReference type="InterPro" id="IPR037522">
    <property type="entry name" value="HD_GYP_dom"/>
</dbReference>
<evidence type="ECO:0000313" key="2">
    <source>
        <dbReference type="EMBL" id="KII76664.1"/>
    </source>
</evidence>
<dbReference type="InterPro" id="IPR052020">
    <property type="entry name" value="Cyclic_di-GMP/3'3'-cGAMP_PDE"/>
</dbReference>
<dbReference type="SUPFAM" id="SSF55781">
    <property type="entry name" value="GAF domain-like"/>
    <property type="match status" value="1"/>
</dbReference>
<dbReference type="Gene3D" id="3.30.450.40">
    <property type="match status" value="1"/>
</dbReference>
<dbReference type="Gene3D" id="1.10.3210.10">
    <property type="entry name" value="Hypothetical protein af1432"/>
    <property type="match status" value="1"/>
</dbReference>
<dbReference type="EMBL" id="JTKH01000024">
    <property type="protein sequence ID" value="KII76664.1"/>
    <property type="molecule type" value="Genomic_DNA"/>
</dbReference>
<gene>
    <name evidence="2" type="ORF">OJ16_17985</name>
</gene>
<dbReference type="Proteomes" id="UP000031672">
    <property type="component" value="Unassembled WGS sequence"/>
</dbReference>
<feature type="domain" description="HD-GYP" evidence="1">
    <location>
        <begin position="156"/>
        <end position="365"/>
    </location>
</feature>
<sequence>MNNRYFQTAKPVNEQLQQLMQRMHTRVPTIARVSFAKYSRETDTLVTYADSEFELWSELHHEKRLSKLKHLKYSAQTAIPRVIDDLSCAARNERVELLLKKGYRSSAAIPCYHQRKFSGFIFLNACEVQAFDKPALASLQPYLEMVQFTVESQCQVVEAIVKLAERVTSGAQLYGRDEYYHGRRMRMYSRIIAEELGDKHYLDDEQVDAISLFSQFHDIGKTQWTEAVRCNRDPFLSSDFFASHNYIDQGVKIIEEIISSVGEPNHPSIQLLNQIMRFQSECLDGSGYPYGFKGDEIPLSARIVSVASRFDAMTTNKSERQALPVQSALLELEKEVQKGKLDGECVNALRARQDYLKQVIRKFPEPLGWGEML</sequence>
<dbReference type="CDD" id="cd00077">
    <property type="entry name" value="HDc"/>
    <property type="match status" value="1"/>
</dbReference>
<dbReference type="InterPro" id="IPR029016">
    <property type="entry name" value="GAF-like_dom_sf"/>
</dbReference>
<keyword evidence="3" id="KW-1185">Reference proteome</keyword>
<accession>A0A0C2JFI3</accession>
<organism evidence="2 3">
    <name type="scientific">Vibrio renipiscarius</name>
    <dbReference type="NCBI Taxonomy" id="1461322"/>
    <lineage>
        <taxon>Bacteria</taxon>
        <taxon>Pseudomonadati</taxon>
        <taxon>Pseudomonadota</taxon>
        <taxon>Gammaproteobacteria</taxon>
        <taxon>Vibrionales</taxon>
        <taxon>Vibrionaceae</taxon>
        <taxon>Vibrio</taxon>
    </lineage>
</organism>
<dbReference type="Pfam" id="PF13487">
    <property type="entry name" value="HD_5"/>
    <property type="match status" value="1"/>
</dbReference>
<dbReference type="RefSeq" id="WP_040992637.1">
    <property type="nucleotide sequence ID" value="NZ_JTKH01000024.1"/>
</dbReference>
<evidence type="ECO:0000259" key="1">
    <source>
        <dbReference type="PROSITE" id="PS51832"/>
    </source>
</evidence>
<dbReference type="STRING" id="1461322.OJ16_17985"/>
<reference evidence="2 3" key="1">
    <citation type="submission" date="2014-11" db="EMBL/GenBank/DDBJ databases">
        <title>Draft Genome Sequence of Vibrio piscirenalis strains CECT 8603T and CECT 8604, two marine Gammaproteobacterium isolated from cultured gilthead sea bream (Sparus aurata).</title>
        <authorList>
            <person name="Arahal D.R."/>
            <person name="Rodrigo-Torres L."/>
            <person name="Lucena T."/>
            <person name="Pujalte M.J."/>
        </authorList>
    </citation>
    <scope>NUCLEOTIDE SEQUENCE [LARGE SCALE GENOMIC DNA]</scope>
    <source>
        <strain evidence="2 3">DCR 1-4-2</strain>
    </source>
</reference>
<accession>A0A0C2NNG0</accession>
<comment type="caution">
    <text evidence="2">The sequence shown here is derived from an EMBL/GenBank/DDBJ whole genome shotgun (WGS) entry which is preliminary data.</text>
</comment>
<evidence type="ECO:0000313" key="3">
    <source>
        <dbReference type="Proteomes" id="UP000031672"/>
    </source>
</evidence>
<dbReference type="PANTHER" id="PTHR45228:SF1">
    <property type="entry name" value="CYCLIC DI-GMP PHOSPHODIESTERASE TM_0186"/>
    <property type="match status" value="1"/>
</dbReference>
<dbReference type="PROSITE" id="PS51832">
    <property type="entry name" value="HD_GYP"/>
    <property type="match status" value="1"/>
</dbReference>
<dbReference type="InterPro" id="IPR003607">
    <property type="entry name" value="HD/PDEase_dom"/>
</dbReference>
<dbReference type="AlphaFoldDB" id="A0A0C2NNG0"/>
<proteinExistence type="predicted"/>